<proteinExistence type="inferred from homology"/>
<protein>
    <recommendedName>
        <fullName evidence="4">Remorin C-terminal domain-containing protein</fullName>
    </recommendedName>
</protein>
<dbReference type="Pfam" id="PF03763">
    <property type="entry name" value="Remorin_C"/>
    <property type="match status" value="1"/>
</dbReference>
<organism evidence="5 6">
    <name type="scientific">Eruca vesicaria subsp. sativa</name>
    <name type="common">Garden rocket</name>
    <name type="synonym">Eruca sativa</name>
    <dbReference type="NCBI Taxonomy" id="29727"/>
    <lineage>
        <taxon>Eukaryota</taxon>
        <taxon>Viridiplantae</taxon>
        <taxon>Streptophyta</taxon>
        <taxon>Embryophyta</taxon>
        <taxon>Tracheophyta</taxon>
        <taxon>Spermatophyta</taxon>
        <taxon>Magnoliopsida</taxon>
        <taxon>eudicotyledons</taxon>
        <taxon>Gunneridae</taxon>
        <taxon>Pentapetalae</taxon>
        <taxon>rosids</taxon>
        <taxon>malvids</taxon>
        <taxon>Brassicales</taxon>
        <taxon>Brassicaceae</taxon>
        <taxon>Brassiceae</taxon>
        <taxon>Eruca</taxon>
    </lineage>
</organism>
<feature type="coiled-coil region" evidence="2">
    <location>
        <begin position="405"/>
        <end position="480"/>
    </location>
</feature>
<comment type="caution">
    <text evidence="5">The sequence shown here is derived from an EMBL/GenBank/DDBJ whole genome shotgun (WGS) entry which is preliminary data.</text>
</comment>
<dbReference type="EMBL" id="CAKOAT010180488">
    <property type="protein sequence ID" value="CAH8353279.1"/>
    <property type="molecule type" value="Genomic_DNA"/>
</dbReference>
<comment type="similarity">
    <text evidence="1">Belongs to the remorin family.</text>
</comment>
<feature type="region of interest" description="Disordered" evidence="3">
    <location>
        <begin position="1"/>
        <end position="48"/>
    </location>
</feature>
<evidence type="ECO:0000256" key="3">
    <source>
        <dbReference type="SAM" id="MobiDB-lite"/>
    </source>
</evidence>
<dbReference type="PANTHER" id="PTHR31471:SF58">
    <property type="entry name" value="REMORIN C-TERMINAL DOMAIN-CONTAINING PROTEIN"/>
    <property type="match status" value="1"/>
</dbReference>
<evidence type="ECO:0000313" key="6">
    <source>
        <dbReference type="Proteomes" id="UP001642260"/>
    </source>
</evidence>
<feature type="region of interest" description="Disordered" evidence="3">
    <location>
        <begin position="286"/>
        <end position="349"/>
    </location>
</feature>
<evidence type="ECO:0000313" key="5">
    <source>
        <dbReference type="EMBL" id="CAH8353279.1"/>
    </source>
</evidence>
<dbReference type="InterPro" id="IPR005516">
    <property type="entry name" value="Remorin_C"/>
</dbReference>
<dbReference type="AlphaFoldDB" id="A0ABC8K420"/>
<feature type="region of interest" description="Disordered" evidence="3">
    <location>
        <begin position="148"/>
        <end position="167"/>
    </location>
</feature>
<gene>
    <name evidence="5" type="ORF">ERUC_LOCUS19034</name>
</gene>
<reference evidence="5 6" key="1">
    <citation type="submission" date="2022-03" db="EMBL/GenBank/DDBJ databases">
        <authorList>
            <person name="Macdonald S."/>
            <person name="Ahmed S."/>
            <person name="Newling K."/>
        </authorList>
    </citation>
    <scope>NUCLEOTIDE SEQUENCE [LARGE SCALE GENOMIC DNA]</scope>
</reference>
<feature type="domain" description="Remorin C-terminal" evidence="4">
    <location>
        <begin position="393"/>
        <end position="496"/>
    </location>
</feature>
<accession>A0ABC8K420</accession>
<keyword evidence="6" id="KW-1185">Reference proteome</keyword>
<feature type="compositionally biased region" description="Polar residues" evidence="3">
    <location>
        <begin position="291"/>
        <end position="300"/>
    </location>
</feature>
<evidence type="ECO:0000259" key="4">
    <source>
        <dbReference type="Pfam" id="PF03763"/>
    </source>
</evidence>
<evidence type="ECO:0000256" key="1">
    <source>
        <dbReference type="ARBA" id="ARBA00005711"/>
    </source>
</evidence>
<feature type="region of interest" description="Disordered" evidence="3">
    <location>
        <begin position="96"/>
        <end position="115"/>
    </location>
</feature>
<feature type="compositionally biased region" description="Basic and acidic residues" evidence="3">
    <location>
        <begin position="336"/>
        <end position="349"/>
    </location>
</feature>
<feature type="compositionally biased region" description="Basic and acidic residues" evidence="3">
    <location>
        <begin position="1"/>
        <end position="10"/>
    </location>
</feature>
<name>A0ABC8K420_ERUVS</name>
<dbReference type="Proteomes" id="UP001642260">
    <property type="component" value="Unassembled WGS sequence"/>
</dbReference>
<keyword evidence="2" id="KW-0175">Coiled coil</keyword>
<dbReference type="PANTHER" id="PTHR31471">
    <property type="entry name" value="OS02G0116800 PROTEIN"/>
    <property type="match status" value="1"/>
</dbReference>
<feature type="compositionally biased region" description="Low complexity" evidence="3">
    <location>
        <begin position="306"/>
        <end position="321"/>
    </location>
</feature>
<sequence>MEYERIEKVQKSIISPTKLRMKLMGPQNNKKKEGSSNNSSRTSPVRLQVSDVTEFSKNCLLASKSDSEDDDHVAASTTDIEVAKLPNAPALELDLTESSNQGGMRETDQPRPQQLKKGELNMALRPQEDENLDYDSNASSSSFEFHGVRNERSTQGHASRAYPSRQVPSKWSDAEKWLMSRQNMMMRKNGQGNRMPVRVVPDNTGYEHNKTRMEPCQSSQADAFEKFPNFVHTAPHPILTKGYCGNLLIDQSTQSNDHLDTTKASSHCNTAAGPAIRSVCMRDMGTEMTPIPSQEPSRSVTPVDATTPLRSPTSSLPSTPRGGKQEESSVSGDASKNTRRDLSEEEMKAKTRREIVALGVQLGKTNIAAWASKEEEENNNKNVDAEETQRIEFDKRASAWEEAEKSKHNARYKREEIRIQAWESQEKAKLEAEMRRIEAKVEQMKAEAEAKIVKKIAMAKQRSEEKRAAAEARKARDAEKAAAEVEYIRETGQIPASGYKICCGLLS</sequence>
<evidence type="ECO:0000256" key="2">
    <source>
        <dbReference type="SAM" id="Coils"/>
    </source>
</evidence>